<accession>A0A0H5DIX7</accession>
<protein>
    <recommendedName>
        <fullName evidence="2">DUF4178 domain-containing protein</fullName>
    </recommendedName>
</protein>
<dbReference type="InterPro" id="IPR025235">
    <property type="entry name" value="DUF4178"/>
</dbReference>
<evidence type="ECO:0000313" key="4">
    <source>
        <dbReference type="Proteomes" id="UP000043764"/>
    </source>
</evidence>
<dbReference type="EMBL" id="CVRL01000037">
    <property type="protein sequence ID" value="CRL12090.1"/>
    <property type="molecule type" value="Genomic_DNA"/>
</dbReference>
<keyword evidence="1" id="KW-0812">Transmembrane</keyword>
<feature type="transmembrane region" description="Helical" evidence="1">
    <location>
        <begin position="256"/>
        <end position="278"/>
    </location>
</feature>
<dbReference type="Proteomes" id="UP000043764">
    <property type="component" value="Unassembled WGS sequence"/>
</dbReference>
<feature type="domain" description="DUF4178" evidence="2">
    <location>
        <begin position="63"/>
        <end position="172"/>
    </location>
</feature>
<keyword evidence="1" id="KW-0472">Membrane</keyword>
<keyword evidence="4" id="KW-1185">Reference proteome</keyword>
<evidence type="ECO:0000313" key="3">
    <source>
        <dbReference type="EMBL" id="CRL12090.1"/>
    </source>
</evidence>
<feature type="transmembrane region" description="Helical" evidence="1">
    <location>
        <begin position="413"/>
        <end position="431"/>
    </location>
</feature>
<dbReference type="STRING" id="481446.NIT7645_03511"/>
<keyword evidence="1" id="KW-1133">Transmembrane helix</keyword>
<reference evidence="4" key="1">
    <citation type="submission" date="2015-05" db="EMBL/GenBank/DDBJ databases">
        <authorList>
            <person name="Rodrigo-Torres Lidia"/>
            <person name="Arahal R.David."/>
        </authorList>
    </citation>
    <scope>NUCLEOTIDE SEQUENCE [LARGE SCALE GENOMIC DNA]</scope>
    <source>
        <strain evidence="4">CECT 7321</strain>
    </source>
</reference>
<organism evidence="3 4">
    <name type="scientific">Phaeobacter italicus</name>
    <dbReference type="NCBI Taxonomy" id="481446"/>
    <lineage>
        <taxon>Bacteria</taxon>
        <taxon>Pseudomonadati</taxon>
        <taxon>Pseudomonadota</taxon>
        <taxon>Alphaproteobacteria</taxon>
        <taxon>Rhodobacterales</taxon>
        <taxon>Roseobacteraceae</taxon>
        <taxon>Phaeobacter</taxon>
    </lineage>
</organism>
<dbReference type="RefSeq" id="WP_050673919.1">
    <property type="nucleotide sequence ID" value="NZ_CVRL01000037.1"/>
</dbReference>
<dbReference type="AlphaFoldDB" id="A0A0H5DIX7"/>
<gene>
    <name evidence="3" type="ORF">NIT7321_02962</name>
</gene>
<proteinExistence type="predicted"/>
<dbReference type="Pfam" id="PF13785">
    <property type="entry name" value="DUF4178"/>
    <property type="match status" value="1"/>
</dbReference>
<evidence type="ECO:0000256" key="1">
    <source>
        <dbReference type="SAM" id="Phobius"/>
    </source>
</evidence>
<evidence type="ECO:0000259" key="2">
    <source>
        <dbReference type="Pfam" id="PF13785"/>
    </source>
</evidence>
<sequence length="450" mass="49608">MSRAADLLAVNCTACGAGLDVLGGGRVIVHVCPYCSTALDAVEGYRALRKFNETPRPDTMLEIGQSGDIFGVRYTVIGLLQLEERWGGRTWQWIDYQIFSPTHGYAWLTFEQGEVIFTRRHRSDCWLSAHSAETANSRLSVWERGRRYVYYETSNSRVIYAEGEFTWVPRSDKVTSSVSVLHLAMDGRSRAEVKNAGPADCVPSMLTFSKSGMEREVYHSVALDKYAFAESFGCSMPRSYRMHPLSPMPRTPNGKFLIWLGLAGVVLSAGIGMSLSAVSGDLVLPGQTVRAADLPREFTFEVENAGDLVSVDLRGNGSNSWATYELELTDPEDQLLFSAARGVEYYYGREGGENWSEGDNAAQLKFHAPVAGSYTLGLYPDESGIWTNPKGGPAPQQQSEIRIRAHSGLASGFALYMLALGFALLAAFPGGRHLLNRKMRMAGSDWEDED</sequence>
<name>A0A0H5DIX7_9RHOB</name>